<evidence type="ECO:0000256" key="5">
    <source>
        <dbReference type="ARBA" id="ARBA00022833"/>
    </source>
</evidence>
<comment type="similarity">
    <text evidence="2">Belongs to the peptidase M14 family.</text>
</comment>
<dbReference type="PROSITE" id="PS00132">
    <property type="entry name" value="CARBOXYPEPT_ZN_1"/>
    <property type="match status" value="1"/>
</dbReference>
<dbReference type="InterPro" id="IPR055438">
    <property type="entry name" value="AstE_AspA_cat"/>
</dbReference>
<evidence type="ECO:0000256" key="4">
    <source>
        <dbReference type="ARBA" id="ARBA00022801"/>
    </source>
</evidence>
<reference evidence="7 8" key="1">
    <citation type="submission" date="2017-05" db="EMBL/GenBank/DDBJ databases">
        <authorList>
            <person name="Varghese N."/>
            <person name="Submissions S."/>
        </authorList>
    </citation>
    <scope>NUCLEOTIDE SEQUENCE [LARGE SCALE GENOMIC DNA]</scope>
    <source>
        <strain evidence="7 8">DSM 21194</strain>
    </source>
</reference>
<dbReference type="PANTHER" id="PTHR15162">
    <property type="entry name" value="ASPARTOACYLASE"/>
    <property type="match status" value="1"/>
</dbReference>
<proteinExistence type="inferred from homology"/>
<evidence type="ECO:0000259" key="6">
    <source>
        <dbReference type="Pfam" id="PF24827"/>
    </source>
</evidence>
<keyword evidence="5" id="KW-0862">Zinc</keyword>
<evidence type="ECO:0000256" key="3">
    <source>
        <dbReference type="ARBA" id="ARBA00022723"/>
    </source>
</evidence>
<dbReference type="EMBL" id="FXTH01000001">
    <property type="protein sequence ID" value="SMO36272.1"/>
    <property type="molecule type" value="Genomic_DNA"/>
</dbReference>
<dbReference type="SUPFAM" id="SSF53187">
    <property type="entry name" value="Zn-dependent exopeptidases"/>
    <property type="match status" value="1"/>
</dbReference>
<evidence type="ECO:0000313" key="8">
    <source>
        <dbReference type="Proteomes" id="UP000317593"/>
    </source>
</evidence>
<protein>
    <submittedName>
        <fullName evidence="7">Succinylglutamate desuccinylase</fullName>
    </submittedName>
</protein>
<keyword evidence="8" id="KW-1185">Reference proteome</keyword>
<keyword evidence="3" id="KW-0479">Metal-binding</keyword>
<evidence type="ECO:0000256" key="1">
    <source>
        <dbReference type="ARBA" id="ARBA00001947"/>
    </source>
</evidence>
<dbReference type="OrthoDB" id="1523003at2"/>
<dbReference type="GO" id="GO:0005829">
    <property type="term" value="C:cytosol"/>
    <property type="evidence" value="ECO:0007669"/>
    <property type="project" value="TreeGrafter"/>
</dbReference>
<comment type="cofactor">
    <cofactor evidence="1">
        <name>Zn(2+)</name>
        <dbReference type="ChEBI" id="CHEBI:29105"/>
    </cofactor>
</comment>
<name>A0A521ANA3_9BACT</name>
<dbReference type="PANTHER" id="PTHR15162:SF7">
    <property type="entry name" value="SUCCINYLGLUTAMATE DESUCCINYLASE"/>
    <property type="match status" value="1"/>
</dbReference>
<sequence>MKKQTIPEQKTIGEGRRVIGSLAGGREGPQVVLLAGMHGNEYIGVEAVGEVLDRLRGREDAFNGRLLALRANIRALEQKVRYVDEDMNRLWFPSIIREIRSTPEHRLSSSERREAKQLLRVLDQVEKKQNPHPTILADIHTFSAEGAMFTLPNLGSEQLDLLSGIYAPMVLGVGESLRGTALKYYHNRGLFSFALEGGQHENSLTRQNIVASLMVLLQQAGCIREGEEAPEMAGFREHLRAQTHHLPEQTELVYQHIIEEGDDFVMRPGFQNFQPVKEGQWLASDRYGRIKAQCDGYVLMPLYQAQGNDGFFIIKGRDEQEPARHH</sequence>
<accession>A0A521ANA3</accession>
<dbReference type="Proteomes" id="UP000317593">
    <property type="component" value="Unassembled WGS sequence"/>
</dbReference>
<evidence type="ECO:0000256" key="2">
    <source>
        <dbReference type="ARBA" id="ARBA00005988"/>
    </source>
</evidence>
<dbReference type="AlphaFoldDB" id="A0A521ANA3"/>
<dbReference type="GO" id="GO:0016788">
    <property type="term" value="F:hydrolase activity, acting on ester bonds"/>
    <property type="evidence" value="ECO:0007669"/>
    <property type="project" value="InterPro"/>
</dbReference>
<keyword evidence="4" id="KW-0378">Hydrolase</keyword>
<feature type="domain" description="Succinylglutamate desuccinylase/Aspartoacylase catalytic" evidence="6">
    <location>
        <begin position="28"/>
        <end position="202"/>
    </location>
</feature>
<dbReference type="RefSeq" id="WP_142712694.1">
    <property type="nucleotide sequence ID" value="NZ_FXTH01000001.1"/>
</dbReference>
<dbReference type="GO" id="GO:0046872">
    <property type="term" value="F:metal ion binding"/>
    <property type="evidence" value="ECO:0007669"/>
    <property type="project" value="UniProtKB-KW"/>
</dbReference>
<dbReference type="Gene3D" id="3.40.630.10">
    <property type="entry name" value="Zn peptidases"/>
    <property type="match status" value="1"/>
</dbReference>
<dbReference type="InterPro" id="IPR050178">
    <property type="entry name" value="AspA/AstE_fam"/>
</dbReference>
<organism evidence="7 8">
    <name type="scientific">Fodinibius sediminis</name>
    <dbReference type="NCBI Taxonomy" id="1214077"/>
    <lineage>
        <taxon>Bacteria</taxon>
        <taxon>Pseudomonadati</taxon>
        <taxon>Balneolota</taxon>
        <taxon>Balneolia</taxon>
        <taxon>Balneolales</taxon>
        <taxon>Balneolaceae</taxon>
        <taxon>Fodinibius</taxon>
    </lineage>
</organism>
<evidence type="ECO:0000313" key="7">
    <source>
        <dbReference type="EMBL" id="SMO36272.1"/>
    </source>
</evidence>
<dbReference type="Pfam" id="PF24827">
    <property type="entry name" value="AstE_AspA_cat"/>
    <property type="match status" value="1"/>
</dbReference>
<dbReference type="InterPro" id="IPR057246">
    <property type="entry name" value="CARBOXYPEPT_ZN_1"/>
</dbReference>
<gene>
    <name evidence="7" type="ORF">SAMN06265218_101229</name>
</gene>